<evidence type="ECO:0000313" key="1">
    <source>
        <dbReference type="EMBL" id="GKT39842.1"/>
    </source>
</evidence>
<proteinExistence type="predicted"/>
<evidence type="ECO:0008006" key="3">
    <source>
        <dbReference type="Google" id="ProtNLM"/>
    </source>
</evidence>
<dbReference type="GeneID" id="73320825"/>
<dbReference type="Gene3D" id="3.40.50.1580">
    <property type="entry name" value="Nucleoside phosphorylase domain"/>
    <property type="match status" value="1"/>
</dbReference>
<reference evidence="1 2" key="1">
    <citation type="submission" date="2022-03" db="EMBL/GenBank/DDBJ databases">
        <title>Genome data of Colletotrichum spp.</title>
        <authorList>
            <person name="Utami Y.D."/>
            <person name="Hiruma K."/>
        </authorList>
    </citation>
    <scope>NUCLEOTIDE SEQUENCE [LARGE SCALE GENOMIC DNA]</scope>
    <source>
        <strain evidence="1 2">MAFF 239500</strain>
    </source>
</reference>
<comment type="caution">
    <text evidence="1">The sequence shown here is derived from an EMBL/GenBank/DDBJ whole genome shotgun (WGS) entry which is preliminary data.</text>
</comment>
<dbReference type="PANTHER" id="PTHR46082:SF11">
    <property type="entry name" value="AAA+ ATPASE DOMAIN-CONTAINING PROTEIN-RELATED"/>
    <property type="match status" value="1"/>
</dbReference>
<dbReference type="RefSeq" id="XP_049122192.1">
    <property type="nucleotide sequence ID" value="XM_049266235.1"/>
</dbReference>
<dbReference type="GO" id="GO:0009116">
    <property type="term" value="P:nucleoside metabolic process"/>
    <property type="evidence" value="ECO:0007669"/>
    <property type="project" value="InterPro"/>
</dbReference>
<protein>
    <recommendedName>
        <fullName evidence="3">Nucleoside phosphorylase domain-containing protein</fullName>
    </recommendedName>
</protein>
<dbReference type="InterPro" id="IPR053137">
    <property type="entry name" value="NLR-like"/>
</dbReference>
<organism evidence="1 2">
    <name type="scientific">Colletotrichum spaethianum</name>
    <dbReference type="NCBI Taxonomy" id="700344"/>
    <lineage>
        <taxon>Eukaryota</taxon>
        <taxon>Fungi</taxon>
        <taxon>Dikarya</taxon>
        <taxon>Ascomycota</taxon>
        <taxon>Pezizomycotina</taxon>
        <taxon>Sordariomycetes</taxon>
        <taxon>Hypocreomycetidae</taxon>
        <taxon>Glomerellales</taxon>
        <taxon>Glomerellaceae</taxon>
        <taxon>Colletotrichum</taxon>
        <taxon>Colletotrichum spaethianum species complex</taxon>
    </lineage>
</organism>
<accession>A0AA37L0Y4</accession>
<name>A0AA37L0Y4_9PEZI</name>
<keyword evidence="2" id="KW-1185">Reference proteome</keyword>
<evidence type="ECO:0000313" key="2">
    <source>
        <dbReference type="Proteomes" id="UP001055115"/>
    </source>
</evidence>
<dbReference type="PANTHER" id="PTHR46082">
    <property type="entry name" value="ATP/GTP-BINDING PROTEIN-RELATED"/>
    <property type="match status" value="1"/>
</dbReference>
<dbReference type="EMBL" id="BQXU01000001">
    <property type="protein sequence ID" value="GKT39842.1"/>
    <property type="molecule type" value="Genomic_DNA"/>
</dbReference>
<gene>
    <name evidence="1" type="ORF">ColSpa_00023</name>
</gene>
<dbReference type="AlphaFoldDB" id="A0AA37L0Y4"/>
<dbReference type="Proteomes" id="UP001055115">
    <property type="component" value="Unassembled WGS sequence"/>
</dbReference>
<dbReference type="SUPFAM" id="SSF53167">
    <property type="entry name" value="Purine and uridine phosphorylases"/>
    <property type="match status" value="1"/>
</dbReference>
<dbReference type="InterPro" id="IPR035994">
    <property type="entry name" value="Nucleoside_phosphorylase_sf"/>
</dbReference>
<sequence length="113" mass="12177">MGDVLCFEMEAAGLMAEFPCIIIRGISDYHDLYKNDDWQHYTAATAGACTKELIPYIDPIVVPTMFAVSAPYVAVSRDKPVATLHGTGIQHSGSGNFSVGNDLNIGWRLGASI</sequence>
<dbReference type="GO" id="GO:0003824">
    <property type="term" value="F:catalytic activity"/>
    <property type="evidence" value="ECO:0007669"/>
    <property type="project" value="InterPro"/>
</dbReference>